<feature type="compositionally biased region" description="Basic and acidic residues" evidence="1">
    <location>
        <begin position="54"/>
        <end position="64"/>
    </location>
</feature>
<sequence>MPVLVTMVRRYVLVAVALPLAAKGLAALGRRVEASRGEGKLSSALQGGSRLISRRKDDEKRGKH</sequence>
<feature type="region of interest" description="Disordered" evidence="1">
    <location>
        <begin position="38"/>
        <end position="64"/>
    </location>
</feature>
<evidence type="ECO:0000313" key="2">
    <source>
        <dbReference type="EMBL" id="MEJ5943815.1"/>
    </source>
</evidence>
<proteinExistence type="predicted"/>
<gene>
    <name evidence="2" type="ORF">WDZ17_00715</name>
</gene>
<comment type="caution">
    <text evidence="2">The sequence shown here is derived from an EMBL/GenBank/DDBJ whole genome shotgun (WGS) entry which is preliminary data.</text>
</comment>
<dbReference type="EMBL" id="JBBIAA010000001">
    <property type="protein sequence ID" value="MEJ5943815.1"/>
    <property type="molecule type" value="Genomic_DNA"/>
</dbReference>
<accession>A0ABU8RFF4</accession>
<reference evidence="2 3" key="1">
    <citation type="journal article" date="2017" name="Int. J. Syst. Evol. Microbiol.">
        <title>Pseudokineococcus basanitobsidens sp. nov., isolated from volcanic rock.</title>
        <authorList>
            <person name="Lee D.W."/>
            <person name="Park M.Y."/>
            <person name="Kim J.J."/>
            <person name="Kim B.S."/>
        </authorList>
    </citation>
    <scope>NUCLEOTIDE SEQUENCE [LARGE SCALE GENOMIC DNA]</scope>
    <source>
        <strain evidence="2 3">DSM 103726</strain>
    </source>
</reference>
<dbReference type="Proteomes" id="UP001387100">
    <property type="component" value="Unassembled WGS sequence"/>
</dbReference>
<evidence type="ECO:0000313" key="3">
    <source>
        <dbReference type="Proteomes" id="UP001387100"/>
    </source>
</evidence>
<organism evidence="2 3">
    <name type="scientific">Pseudokineococcus basanitobsidens</name>
    <dbReference type="NCBI Taxonomy" id="1926649"/>
    <lineage>
        <taxon>Bacteria</taxon>
        <taxon>Bacillati</taxon>
        <taxon>Actinomycetota</taxon>
        <taxon>Actinomycetes</taxon>
        <taxon>Kineosporiales</taxon>
        <taxon>Kineosporiaceae</taxon>
        <taxon>Pseudokineococcus</taxon>
    </lineage>
</organism>
<evidence type="ECO:0000256" key="1">
    <source>
        <dbReference type="SAM" id="MobiDB-lite"/>
    </source>
</evidence>
<evidence type="ECO:0008006" key="4">
    <source>
        <dbReference type="Google" id="ProtNLM"/>
    </source>
</evidence>
<dbReference type="RefSeq" id="WP_339573207.1">
    <property type="nucleotide sequence ID" value="NZ_JBBIAA010000001.1"/>
</dbReference>
<keyword evidence="3" id="KW-1185">Reference proteome</keyword>
<protein>
    <recommendedName>
        <fullName evidence="4">Secreted protein</fullName>
    </recommendedName>
</protein>
<name>A0ABU8RFF4_9ACTN</name>